<organism evidence="1 2">
    <name type="scientific">Cichorium intybus</name>
    <name type="common">Chicory</name>
    <dbReference type="NCBI Taxonomy" id="13427"/>
    <lineage>
        <taxon>Eukaryota</taxon>
        <taxon>Viridiplantae</taxon>
        <taxon>Streptophyta</taxon>
        <taxon>Embryophyta</taxon>
        <taxon>Tracheophyta</taxon>
        <taxon>Spermatophyta</taxon>
        <taxon>Magnoliopsida</taxon>
        <taxon>eudicotyledons</taxon>
        <taxon>Gunneridae</taxon>
        <taxon>Pentapetalae</taxon>
        <taxon>asterids</taxon>
        <taxon>campanulids</taxon>
        <taxon>Asterales</taxon>
        <taxon>Asteraceae</taxon>
        <taxon>Cichorioideae</taxon>
        <taxon>Cichorieae</taxon>
        <taxon>Cichoriinae</taxon>
        <taxon>Cichorium</taxon>
    </lineage>
</organism>
<comment type="caution">
    <text evidence="1">The sequence shown here is derived from an EMBL/GenBank/DDBJ whole genome shotgun (WGS) entry which is preliminary data.</text>
</comment>
<name>A0ACB9F4Y9_CICIN</name>
<protein>
    <submittedName>
        <fullName evidence="1">Uncharacterized protein</fullName>
    </submittedName>
</protein>
<sequence length="639" mass="73263">MEHLIRTRDLLKTTLHQSTQLDFQIHQTTTNISRINHTIHSSKSHITNIACKSAIHHHLHLALPPVSAVFKVYQVVDELGNLLSDHPPPDLHHHLSLLKRFQQALTLLTNTSNLAIIWVQDIKQFLNTSDNFYHYNVSKTLNLLHELNGYEQRCYLKHGILRVAFENLKDEFTNLLITNSFPLQVPSTLFSSGDDESDVFDSLPEALPSSVVQNLQAIVACFACNNIDTCMQVYIKVRGKIVEKSLEGLDLDYLEISLTEFDSVQVIEGYIDEWGRHLEFVVKHLLELEYTLCEHVFGQHVDTWTDCFSKIALHSRIQSFIKFGNTVTKGKKEAIKLFKLLDIFAVLNDLRPDFNGIFGGKPCSEIQSQTRDLIKKVVNGACEIFRDLSAQVELQRLTDPPPDGTVPRLVTFVTEYANELLDDDYRPQLEQVLKIHSSWQNDNNFTKGVFSVQVKSIVKSLELNLEIWAKRYEDVSLSYIFLMNTSYYLSKNLNGTKLGDLMGESWLKRHEGYVEYYTTLYLKESWGKIPAMLSNNDRNRITGFNDAFDDVYRKQSGWVVCDKSLRWKTCQLIMEVIVPVYKTIVESGSTHSPNKYVKYSVESIENMLTSMFRSKLDKYGNSIKSTSLMGKIKNVVAGR</sequence>
<gene>
    <name evidence="1" type="ORF">L2E82_16342</name>
</gene>
<evidence type="ECO:0000313" key="2">
    <source>
        <dbReference type="Proteomes" id="UP001055811"/>
    </source>
</evidence>
<dbReference type="Proteomes" id="UP001055811">
    <property type="component" value="Linkage Group LG03"/>
</dbReference>
<dbReference type="EMBL" id="CM042011">
    <property type="protein sequence ID" value="KAI3766289.1"/>
    <property type="molecule type" value="Genomic_DNA"/>
</dbReference>
<reference evidence="1 2" key="2">
    <citation type="journal article" date="2022" name="Mol. Ecol. Resour.">
        <title>The genomes of chicory, endive, great burdock and yacon provide insights into Asteraceae paleo-polyploidization history and plant inulin production.</title>
        <authorList>
            <person name="Fan W."/>
            <person name="Wang S."/>
            <person name="Wang H."/>
            <person name="Wang A."/>
            <person name="Jiang F."/>
            <person name="Liu H."/>
            <person name="Zhao H."/>
            <person name="Xu D."/>
            <person name="Zhang Y."/>
        </authorList>
    </citation>
    <scope>NUCLEOTIDE SEQUENCE [LARGE SCALE GENOMIC DNA]</scope>
    <source>
        <strain evidence="2">cv. Punajuju</strain>
        <tissue evidence="1">Leaves</tissue>
    </source>
</reference>
<proteinExistence type="predicted"/>
<accession>A0ACB9F4Y9</accession>
<evidence type="ECO:0000313" key="1">
    <source>
        <dbReference type="EMBL" id="KAI3766289.1"/>
    </source>
</evidence>
<keyword evidence="2" id="KW-1185">Reference proteome</keyword>
<reference evidence="2" key="1">
    <citation type="journal article" date="2022" name="Mol. Ecol. Resour.">
        <title>The genomes of chicory, endive, great burdock and yacon provide insights into Asteraceae palaeo-polyploidization history and plant inulin production.</title>
        <authorList>
            <person name="Fan W."/>
            <person name="Wang S."/>
            <person name="Wang H."/>
            <person name="Wang A."/>
            <person name="Jiang F."/>
            <person name="Liu H."/>
            <person name="Zhao H."/>
            <person name="Xu D."/>
            <person name="Zhang Y."/>
        </authorList>
    </citation>
    <scope>NUCLEOTIDE SEQUENCE [LARGE SCALE GENOMIC DNA]</scope>
    <source>
        <strain evidence="2">cv. Punajuju</strain>
    </source>
</reference>